<dbReference type="Proteomes" id="UP000008177">
    <property type="component" value="Unplaced contigs"/>
</dbReference>
<accession>G2XZX2</accession>
<keyword evidence="1" id="KW-0472">Membrane</keyword>
<gene>
    <name evidence="2" type="ORF">BofuT4_uP050270.1</name>
</gene>
<sequence>MYLYVLLNSIVISIFALTSLLYQNIGSRTPILDSPDGDGEVMNRAYDFSSHPCDMRLMKGDKREKKAQQIH</sequence>
<evidence type="ECO:0000313" key="3">
    <source>
        <dbReference type="Proteomes" id="UP000008177"/>
    </source>
</evidence>
<keyword evidence="1" id="KW-0812">Transmembrane</keyword>
<evidence type="ECO:0000313" key="2">
    <source>
        <dbReference type="EMBL" id="CCD46009.1"/>
    </source>
</evidence>
<dbReference type="HOGENOM" id="CLU_2739710_0_0_1"/>
<evidence type="ECO:0000256" key="1">
    <source>
        <dbReference type="SAM" id="Phobius"/>
    </source>
</evidence>
<reference evidence="3" key="1">
    <citation type="journal article" date="2011" name="PLoS Genet.">
        <title>Genomic analysis of the necrotrophic fungal pathogens Sclerotinia sclerotiorum and Botrytis cinerea.</title>
        <authorList>
            <person name="Amselem J."/>
            <person name="Cuomo C.A."/>
            <person name="van Kan J.A."/>
            <person name="Viaud M."/>
            <person name="Benito E.P."/>
            <person name="Couloux A."/>
            <person name="Coutinho P.M."/>
            <person name="de Vries R.P."/>
            <person name="Dyer P.S."/>
            <person name="Fillinger S."/>
            <person name="Fournier E."/>
            <person name="Gout L."/>
            <person name="Hahn M."/>
            <person name="Kohn L."/>
            <person name="Lapalu N."/>
            <person name="Plummer K.M."/>
            <person name="Pradier J.M."/>
            <person name="Quevillon E."/>
            <person name="Sharon A."/>
            <person name="Simon A."/>
            <person name="ten Have A."/>
            <person name="Tudzynski B."/>
            <person name="Tudzynski P."/>
            <person name="Wincker P."/>
            <person name="Andrew M."/>
            <person name="Anthouard V."/>
            <person name="Beever R.E."/>
            <person name="Beffa R."/>
            <person name="Benoit I."/>
            <person name="Bouzid O."/>
            <person name="Brault B."/>
            <person name="Chen Z."/>
            <person name="Choquer M."/>
            <person name="Collemare J."/>
            <person name="Cotton P."/>
            <person name="Danchin E.G."/>
            <person name="Da Silva C."/>
            <person name="Gautier A."/>
            <person name="Giraud C."/>
            <person name="Giraud T."/>
            <person name="Gonzalez C."/>
            <person name="Grossetete S."/>
            <person name="Guldener U."/>
            <person name="Henrissat B."/>
            <person name="Howlett B.J."/>
            <person name="Kodira C."/>
            <person name="Kretschmer M."/>
            <person name="Lappartient A."/>
            <person name="Leroch M."/>
            <person name="Levis C."/>
            <person name="Mauceli E."/>
            <person name="Neuveglise C."/>
            <person name="Oeser B."/>
            <person name="Pearson M."/>
            <person name="Poulain J."/>
            <person name="Poussereau N."/>
            <person name="Quesneville H."/>
            <person name="Rascle C."/>
            <person name="Schumacher J."/>
            <person name="Segurens B."/>
            <person name="Sexton A."/>
            <person name="Silva E."/>
            <person name="Sirven C."/>
            <person name="Soanes D.M."/>
            <person name="Talbot N.J."/>
            <person name="Templeton M."/>
            <person name="Yandava C."/>
            <person name="Yarden O."/>
            <person name="Zeng Q."/>
            <person name="Rollins J.A."/>
            <person name="Lebrun M.H."/>
            <person name="Dickman M."/>
        </authorList>
    </citation>
    <scope>NUCLEOTIDE SEQUENCE [LARGE SCALE GENOMIC DNA]</scope>
    <source>
        <strain evidence="3">T4</strain>
    </source>
</reference>
<name>G2XZX2_BOTF4</name>
<organism evidence="2 3">
    <name type="scientific">Botryotinia fuckeliana (strain T4)</name>
    <name type="common">Noble rot fungus</name>
    <name type="synonym">Botrytis cinerea</name>
    <dbReference type="NCBI Taxonomy" id="999810"/>
    <lineage>
        <taxon>Eukaryota</taxon>
        <taxon>Fungi</taxon>
        <taxon>Dikarya</taxon>
        <taxon>Ascomycota</taxon>
        <taxon>Pezizomycotina</taxon>
        <taxon>Leotiomycetes</taxon>
        <taxon>Helotiales</taxon>
        <taxon>Sclerotiniaceae</taxon>
        <taxon>Botrytis</taxon>
    </lineage>
</organism>
<dbReference type="EMBL" id="FQ790278">
    <property type="protein sequence ID" value="CCD46009.1"/>
    <property type="molecule type" value="Genomic_DNA"/>
</dbReference>
<dbReference type="AlphaFoldDB" id="G2XZX2"/>
<feature type="transmembrane region" description="Helical" evidence="1">
    <location>
        <begin position="6"/>
        <end position="22"/>
    </location>
</feature>
<keyword evidence="1" id="KW-1133">Transmembrane helix</keyword>
<protein>
    <submittedName>
        <fullName evidence="2">Uncharacterized protein</fullName>
    </submittedName>
</protein>
<proteinExistence type="predicted"/>
<dbReference type="InParanoid" id="G2XZX2"/>